<gene>
    <name evidence="11" type="ORF">CANVERA_P2582</name>
</gene>
<dbReference type="InterPro" id="IPR020471">
    <property type="entry name" value="AKR"/>
</dbReference>
<dbReference type="InterPro" id="IPR023210">
    <property type="entry name" value="NADP_OxRdtase_dom"/>
</dbReference>
<dbReference type="Gene3D" id="3.20.20.100">
    <property type="entry name" value="NADP-dependent oxidoreductase domain"/>
    <property type="match status" value="1"/>
</dbReference>
<accession>A0A9W4TVT6</accession>
<evidence type="ECO:0000256" key="8">
    <source>
        <dbReference type="PIRSR" id="PIRSR000097-2"/>
    </source>
</evidence>
<evidence type="ECO:0000259" key="10">
    <source>
        <dbReference type="Pfam" id="PF00248"/>
    </source>
</evidence>
<dbReference type="SUPFAM" id="SSF51430">
    <property type="entry name" value="NAD(P)-linked oxidoreductase"/>
    <property type="match status" value="1"/>
</dbReference>
<dbReference type="GO" id="GO:0047011">
    <property type="term" value="F:2-dehydropantolactone reductase (A-specific) activity"/>
    <property type="evidence" value="ECO:0007669"/>
    <property type="project" value="UniProtKB-ARBA"/>
</dbReference>
<organism evidence="11 12">
    <name type="scientific">Candida verbasci</name>
    <dbReference type="NCBI Taxonomy" id="1227364"/>
    <lineage>
        <taxon>Eukaryota</taxon>
        <taxon>Fungi</taxon>
        <taxon>Dikarya</taxon>
        <taxon>Ascomycota</taxon>
        <taxon>Saccharomycotina</taxon>
        <taxon>Pichiomycetes</taxon>
        <taxon>Debaryomycetaceae</taxon>
        <taxon>Candida/Lodderomyces clade</taxon>
        <taxon>Candida</taxon>
    </lineage>
</organism>
<dbReference type="CDD" id="cd19071">
    <property type="entry name" value="AKR_AKR1-5-like"/>
    <property type="match status" value="1"/>
</dbReference>
<dbReference type="InterPro" id="IPR018170">
    <property type="entry name" value="Aldo/ket_reductase_CS"/>
</dbReference>
<protein>
    <recommendedName>
        <fullName evidence="5">2-dehydropantolactone reductase</fullName>
        <ecNumber evidence="4">1.1.1.358</ecNumber>
    </recommendedName>
    <alternativeName>
        <fullName evidence="5">2-dehydropantolactone reductase</fullName>
    </alternativeName>
    <alternativeName>
        <fullName evidence="6">Ketopantoyl-lactone reductase</fullName>
    </alternativeName>
</protein>
<feature type="active site" description="Proton donor" evidence="7">
    <location>
        <position position="60"/>
    </location>
</feature>
<sequence>MSNITSSIQITKQSSYKLNNGQQIPVAGFGTYEIPVEKTATLVYDALKFGHRHIDTAIAYHNEKECAQGIAKFLKENEGKISREDIWFTTKINEASQGYENTKKAIEKISNEVKPYIDYVDLILIHSPKTSKTKRIETYKALQEFVLDPNNSLLNIKSIGVSNYGIDHLEELFNWDGLLVNPVVNQVETHPWLPRIKLREYCVKHDILIEAYSPITRGIKFDDPELKELSKKYNISPPEILLKWSYLQGYIVLVKSENPDRIKANLNILPDGKKNDDELEENILLGKIDLDSEILERLNKPDSHEVLTWGGNDPCLYKD</sequence>
<proteinExistence type="predicted"/>
<evidence type="ECO:0000256" key="7">
    <source>
        <dbReference type="PIRSR" id="PIRSR000097-1"/>
    </source>
</evidence>
<dbReference type="GO" id="GO:0042180">
    <property type="term" value="P:ketone metabolic process"/>
    <property type="evidence" value="ECO:0007669"/>
    <property type="project" value="UniProtKB-ARBA"/>
</dbReference>
<name>A0A9W4TVT6_9ASCO</name>
<dbReference type="PANTHER" id="PTHR43827">
    <property type="entry name" value="2,5-DIKETO-D-GLUCONIC ACID REDUCTASE"/>
    <property type="match status" value="1"/>
</dbReference>
<dbReference type="EMBL" id="CANTUO010000002">
    <property type="protein sequence ID" value="CAI5758069.1"/>
    <property type="molecule type" value="Genomic_DNA"/>
</dbReference>
<dbReference type="InterPro" id="IPR036812">
    <property type="entry name" value="NAD(P)_OxRdtase_dom_sf"/>
</dbReference>
<feature type="site" description="Lowers pKa of active site Tyr" evidence="9">
    <location>
        <position position="91"/>
    </location>
</feature>
<evidence type="ECO:0000256" key="2">
    <source>
        <dbReference type="ARBA" id="ARBA00050878"/>
    </source>
</evidence>
<feature type="binding site" evidence="8">
    <location>
        <position position="126"/>
    </location>
    <ligand>
        <name>substrate</name>
    </ligand>
</feature>
<dbReference type="PANTHER" id="PTHR43827:SF13">
    <property type="entry name" value="ALDO_KETO REDUCTASE FAMILY PROTEIN"/>
    <property type="match status" value="1"/>
</dbReference>
<evidence type="ECO:0000256" key="9">
    <source>
        <dbReference type="PIRSR" id="PIRSR000097-3"/>
    </source>
</evidence>
<dbReference type="Proteomes" id="UP001152885">
    <property type="component" value="Unassembled WGS sequence"/>
</dbReference>
<comment type="catalytic activity">
    <reaction evidence="3">
        <text>isatin + NADPH + H(+) = 3-hydroxyindolin-2-one + NADP(+)</text>
        <dbReference type="Rhea" id="RHEA:68608"/>
        <dbReference type="ChEBI" id="CHEBI:15378"/>
        <dbReference type="ChEBI" id="CHEBI:27539"/>
        <dbReference type="ChEBI" id="CHEBI:28536"/>
        <dbReference type="ChEBI" id="CHEBI:57783"/>
        <dbReference type="ChEBI" id="CHEBI:58349"/>
    </reaction>
</comment>
<dbReference type="Pfam" id="PF00248">
    <property type="entry name" value="Aldo_ket_red"/>
    <property type="match status" value="1"/>
</dbReference>
<keyword evidence="1" id="KW-0560">Oxidoreductase</keyword>
<comment type="caution">
    <text evidence="11">The sequence shown here is derived from an EMBL/GenBank/DDBJ whole genome shotgun (WGS) entry which is preliminary data.</text>
</comment>
<evidence type="ECO:0000256" key="5">
    <source>
        <dbReference type="ARBA" id="ARBA00079693"/>
    </source>
</evidence>
<evidence type="ECO:0000256" key="6">
    <source>
        <dbReference type="ARBA" id="ARBA00081322"/>
    </source>
</evidence>
<evidence type="ECO:0000256" key="1">
    <source>
        <dbReference type="ARBA" id="ARBA00023002"/>
    </source>
</evidence>
<comment type="catalytic activity">
    <reaction evidence="2">
        <text>(R)-pantolactone + NADP(+) = 2-dehydropantolactone + NADPH + H(+)</text>
        <dbReference type="Rhea" id="RHEA:18981"/>
        <dbReference type="ChEBI" id="CHEBI:15378"/>
        <dbReference type="ChEBI" id="CHEBI:16719"/>
        <dbReference type="ChEBI" id="CHEBI:18395"/>
        <dbReference type="ChEBI" id="CHEBI:57783"/>
        <dbReference type="ChEBI" id="CHEBI:58349"/>
        <dbReference type="EC" id="1.1.1.358"/>
    </reaction>
</comment>
<dbReference type="FunFam" id="3.20.20.100:FF:000002">
    <property type="entry name" value="2,5-diketo-D-gluconic acid reductase A"/>
    <property type="match status" value="1"/>
</dbReference>
<dbReference type="PIRSF" id="PIRSF000097">
    <property type="entry name" value="AKR"/>
    <property type="match status" value="1"/>
</dbReference>
<feature type="domain" description="NADP-dependent oxidoreductase" evidence="10">
    <location>
        <begin position="33"/>
        <end position="277"/>
    </location>
</feature>
<dbReference type="AlphaFoldDB" id="A0A9W4TVT6"/>
<reference evidence="11" key="1">
    <citation type="submission" date="2022-12" db="EMBL/GenBank/DDBJ databases">
        <authorList>
            <person name="Brejova B."/>
        </authorList>
    </citation>
    <scope>NUCLEOTIDE SEQUENCE</scope>
</reference>
<dbReference type="EC" id="1.1.1.358" evidence="4"/>
<evidence type="ECO:0000313" key="12">
    <source>
        <dbReference type="Proteomes" id="UP001152885"/>
    </source>
</evidence>
<dbReference type="OrthoDB" id="416253at2759"/>
<dbReference type="PROSITE" id="PS00062">
    <property type="entry name" value="ALDOKETO_REDUCTASE_2"/>
    <property type="match status" value="1"/>
</dbReference>
<evidence type="ECO:0000256" key="4">
    <source>
        <dbReference type="ARBA" id="ARBA00066965"/>
    </source>
</evidence>
<keyword evidence="12" id="KW-1185">Reference proteome</keyword>
<dbReference type="PRINTS" id="PR00069">
    <property type="entry name" value="ALDKETRDTASE"/>
</dbReference>
<evidence type="ECO:0000313" key="11">
    <source>
        <dbReference type="EMBL" id="CAI5758069.1"/>
    </source>
</evidence>
<evidence type="ECO:0000256" key="3">
    <source>
        <dbReference type="ARBA" id="ARBA00051098"/>
    </source>
</evidence>